<dbReference type="EMBL" id="JBHTKX010000001">
    <property type="protein sequence ID" value="MFD1126643.1"/>
    <property type="molecule type" value="Genomic_DNA"/>
</dbReference>
<evidence type="ECO:0000256" key="2">
    <source>
        <dbReference type="SAM" id="SignalP"/>
    </source>
</evidence>
<protein>
    <recommendedName>
        <fullName evidence="5">Copper amine oxidase N-terminal domain-containing protein</fullName>
    </recommendedName>
</protein>
<dbReference type="SUPFAM" id="SSF57997">
    <property type="entry name" value="Tropomyosin"/>
    <property type="match status" value="1"/>
</dbReference>
<feature type="signal peptide" evidence="2">
    <location>
        <begin position="1"/>
        <end position="23"/>
    </location>
</feature>
<keyword evidence="2" id="KW-0732">Signal</keyword>
<evidence type="ECO:0000256" key="1">
    <source>
        <dbReference type="SAM" id="Coils"/>
    </source>
</evidence>
<sequence>MMKKAVAGFIAGAVMMVSLQAFGAGVSLIGKKIDGQADLKINGEVVGQTIIVQGKSYAPVREITNGVGGTVTYNKSGGAVEMSVADIAQAEQEQLKIEEQITNLKNNIVNQKGTIENTKSELTNLSKQAEELKVKADADKSEVGLARTQYGIILKVVQETTERLSTQEKELSDLESQLAALEG</sequence>
<organism evidence="3 4">
    <name type="scientific">Paenibacillus provencensis</name>
    <dbReference type="NCBI Taxonomy" id="441151"/>
    <lineage>
        <taxon>Bacteria</taxon>
        <taxon>Bacillati</taxon>
        <taxon>Bacillota</taxon>
        <taxon>Bacilli</taxon>
        <taxon>Bacillales</taxon>
        <taxon>Paenibacillaceae</taxon>
        <taxon>Paenibacillus</taxon>
    </lineage>
</organism>
<evidence type="ECO:0000313" key="3">
    <source>
        <dbReference type="EMBL" id="MFD1126643.1"/>
    </source>
</evidence>
<comment type="caution">
    <text evidence="3">The sequence shown here is derived from an EMBL/GenBank/DDBJ whole genome shotgun (WGS) entry which is preliminary data.</text>
</comment>
<reference evidence="4" key="1">
    <citation type="journal article" date="2019" name="Int. J. Syst. Evol. Microbiol.">
        <title>The Global Catalogue of Microorganisms (GCM) 10K type strain sequencing project: providing services to taxonomists for standard genome sequencing and annotation.</title>
        <authorList>
            <consortium name="The Broad Institute Genomics Platform"/>
            <consortium name="The Broad Institute Genome Sequencing Center for Infectious Disease"/>
            <person name="Wu L."/>
            <person name="Ma J."/>
        </authorList>
    </citation>
    <scope>NUCLEOTIDE SEQUENCE [LARGE SCALE GENOMIC DNA]</scope>
    <source>
        <strain evidence="4">CCUG 53519</strain>
    </source>
</reference>
<evidence type="ECO:0000313" key="4">
    <source>
        <dbReference type="Proteomes" id="UP001597169"/>
    </source>
</evidence>
<feature type="coiled-coil region" evidence="1">
    <location>
        <begin position="87"/>
        <end position="177"/>
    </location>
</feature>
<keyword evidence="1" id="KW-0175">Coiled coil</keyword>
<feature type="chain" id="PRO_5045339582" description="Copper amine oxidase N-terminal domain-containing protein" evidence="2">
    <location>
        <begin position="24"/>
        <end position="183"/>
    </location>
</feature>
<name>A0ABW3PPM3_9BACL</name>
<evidence type="ECO:0008006" key="5">
    <source>
        <dbReference type="Google" id="ProtNLM"/>
    </source>
</evidence>
<dbReference type="Proteomes" id="UP001597169">
    <property type="component" value="Unassembled WGS sequence"/>
</dbReference>
<dbReference type="RefSeq" id="WP_251584892.1">
    <property type="nucleotide sequence ID" value="NZ_JBHTKX010000001.1"/>
</dbReference>
<proteinExistence type="predicted"/>
<keyword evidence="4" id="KW-1185">Reference proteome</keyword>
<accession>A0ABW3PPM3</accession>
<gene>
    <name evidence="3" type="ORF">ACFQ3J_00445</name>
</gene>